<keyword evidence="1" id="KW-0378">Hydrolase</keyword>
<keyword evidence="4" id="KW-1185">Reference proteome</keyword>
<dbReference type="EMBL" id="CAJVCE010000001">
    <property type="protein sequence ID" value="CAG7615963.1"/>
    <property type="molecule type" value="Genomic_DNA"/>
</dbReference>
<sequence length="718" mass="79470">MKRWFVSIWLVLLVGTLSACLDTRKEIESPLPVEKPLGTAIDFSNQSIIENTIAKADGQPVWLLQRSSGTDIALSGTQGFVVRNQTGPANAALKTDAFIREDNYIFETSFQVDKLGAASRPAVVLIPRTKDFAKKQYYAFQYSMENGRLLWKLMNTAAPAEFNNASDPKREAPYIMKWGKTYTARIVINNVSENIVTLNLYVFDPDDPESGKKPLISYLDNSNYRIMKNADVGPQVGTSGSADVQPAVTFGGMKVYPFSEWDSLKDKRPAASAAFAAAAPSGNVPAAGKDALALPAVFSDRMVLQRNKTIPIWGKGTDGEHVTVQFAGQKAETTVKDGKWKVELAPLQAGGPYELVVHNNQKQIVYKDVLVGEVWVLSGQSNMQFVMKSIADPEDIRQANHDKIRLFSSRLTMTEQPQWDVPGGSWKAATPESVADFSATGYYFGLELQKKLGVPIGLISTAVGGTDIYMWMRPDIVKEFSFKAEPKRQLPSLLYNARIAPLQPYGIAGVAWWQGEQNASTGDKNYSGLFAALVNDWRKQWNQGDFPFIYVQLSSYNNTRFPALRDEQLLTLSKTENTGMAVTIDNGQSDNIHPRNKKETGYRLSLIARALAYGEKIEYMGPIYKAMTVKNGKAEIEFTHIGGGLMAKGERLKGFKMSGPDYRFVDAEAVIQGDRIVVSSDKVPAPVAVRYAYEGFPEVNLYNKEGLPASPFRTDRSE</sequence>
<evidence type="ECO:0000313" key="4">
    <source>
        <dbReference type="Proteomes" id="UP000730618"/>
    </source>
</evidence>
<dbReference type="PANTHER" id="PTHR22901:SF0">
    <property type="entry name" value="SIALATE O-ACETYLESTERASE"/>
    <property type="match status" value="1"/>
</dbReference>
<dbReference type="InterPro" id="IPR039329">
    <property type="entry name" value="SIAE"/>
</dbReference>
<dbReference type="RefSeq" id="WP_218096612.1">
    <property type="nucleotide sequence ID" value="NZ_CAJVCE010000001.1"/>
</dbReference>
<evidence type="ECO:0000256" key="1">
    <source>
        <dbReference type="ARBA" id="ARBA00022801"/>
    </source>
</evidence>
<evidence type="ECO:0000259" key="2">
    <source>
        <dbReference type="Pfam" id="PF03629"/>
    </source>
</evidence>
<comment type="caution">
    <text evidence="3">The sequence shown here is derived from an EMBL/GenBank/DDBJ whole genome shotgun (WGS) entry which is preliminary data.</text>
</comment>
<accession>A0ABM8VAA8</accession>
<feature type="domain" description="Sialate O-acetylesterase" evidence="2">
    <location>
        <begin position="373"/>
        <end position="595"/>
    </location>
</feature>
<reference evidence="3 4" key="1">
    <citation type="submission" date="2021-06" db="EMBL/GenBank/DDBJ databases">
        <authorList>
            <person name="Criscuolo A."/>
        </authorList>
    </citation>
    <scope>NUCLEOTIDE SEQUENCE [LARGE SCALE GENOMIC DNA]</scope>
    <source>
        <strain evidence="4">CIP 111802</strain>
    </source>
</reference>
<gene>
    <name evidence="3" type="ORF">PAECIP111802_00232</name>
</gene>
<protein>
    <recommendedName>
        <fullName evidence="2">Sialate O-acetylesterase domain-containing protein</fullName>
    </recommendedName>
</protein>
<proteinExistence type="predicted"/>
<organism evidence="3 4">
    <name type="scientific">Paenibacillus allorhizosphaerae</name>
    <dbReference type="NCBI Taxonomy" id="2849866"/>
    <lineage>
        <taxon>Bacteria</taxon>
        <taxon>Bacillati</taxon>
        <taxon>Bacillota</taxon>
        <taxon>Bacilli</taxon>
        <taxon>Bacillales</taxon>
        <taxon>Paenibacillaceae</taxon>
        <taxon>Paenibacillus</taxon>
    </lineage>
</organism>
<dbReference type="Pfam" id="PF03629">
    <property type="entry name" value="SASA"/>
    <property type="match status" value="1"/>
</dbReference>
<dbReference type="PROSITE" id="PS51257">
    <property type="entry name" value="PROKAR_LIPOPROTEIN"/>
    <property type="match status" value="1"/>
</dbReference>
<dbReference type="PANTHER" id="PTHR22901">
    <property type="entry name" value="SIALATE O-ACETYLESTERASE"/>
    <property type="match status" value="1"/>
</dbReference>
<dbReference type="InterPro" id="IPR005181">
    <property type="entry name" value="SASA"/>
</dbReference>
<evidence type="ECO:0000313" key="3">
    <source>
        <dbReference type="EMBL" id="CAG7615963.1"/>
    </source>
</evidence>
<dbReference type="Proteomes" id="UP000730618">
    <property type="component" value="Unassembled WGS sequence"/>
</dbReference>
<name>A0ABM8VAA8_9BACL</name>